<sequence length="94" mass="10288">MMTKDIVSIGTLNSEKIGAFFGLASLDLGRDKLSALDAARLGKASVKSVLYIGALSAINCNQEIRARRLIAKIKTIYCCSMHRLLINRVLNADY</sequence>
<accession>A0A0F3GHT5</accession>
<protein>
    <submittedName>
        <fullName evidence="1">Uncharacterized protein</fullName>
    </submittedName>
</protein>
<keyword evidence="2" id="KW-1185">Reference proteome</keyword>
<dbReference type="EMBL" id="LACI01002664">
    <property type="protein sequence ID" value="KJU81500.1"/>
    <property type="molecule type" value="Genomic_DNA"/>
</dbReference>
<dbReference type="Proteomes" id="UP000033423">
    <property type="component" value="Unassembled WGS sequence"/>
</dbReference>
<reference evidence="1 2" key="1">
    <citation type="submission" date="2015-02" db="EMBL/GenBank/DDBJ databases">
        <title>Single-cell genomics of uncultivated deep-branching MTB reveals a conserved set of magnetosome genes.</title>
        <authorList>
            <person name="Kolinko S."/>
            <person name="Richter M."/>
            <person name="Glockner F.O."/>
            <person name="Brachmann A."/>
            <person name="Schuler D."/>
        </authorList>
    </citation>
    <scope>NUCLEOTIDE SEQUENCE [LARGE SCALE GENOMIC DNA]</scope>
    <source>
        <strain evidence="1">TM-1</strain>
    </source>
</reference>
<evidence type="ECO:0000313" key="2">
    <source>
        <dbReference type="Proteomes" id="UP000033423"/>
    </source>
</evidence>
<proteinExistence type="predicted"/>
<evidence type="ECO:0000313" key="1">
    <source>
        <dbReference type="EMBL" id="KJU81500.1"/>
    </source>
</evidence>
<organism evidence="1 2">
    <name type="scientific">Candidatus Magnetobacterium bavaricum</name>
    <dbReference type="NCBI Taxonomy" id="29290"/>
    <lineage>
        <taxon>Bacteria</taxon>
        <taxon>Pseudomonadati</taxon>
        <taxon>Nitrospirota</taxon>
        <taxon>Thermodesulfovibrionia</taxon>
        <taxon>Thermodesulfovibrionales</taxon>
        <taxon>Candidatus Magnetobacteriaceae</taxon>
        <taxon>Candidatus Magnetobacterium</taxon>
    </lineage>
</organism>
<gene>
    <name evidence="1" type="ORF">MBAV_006308</name>
</gene>
<dbReference type="AlphaFoldDB" id="A0A0F3GHT5"/>
<comment type="caution">
    <text evidence="1">The sequence shown here is derived from an EMBL/GenBank/DDBJ whole genome shotgun (WGS) entry which is preliminary data.</text>
</comment>
<name>A0A0F3GHT5_9BACT</name>